<name>A0A0D6PI83_9PROT</name>
<feature type="transmembrane region" description="Helical" evidence="1">
    <location>
        <begin position="427"/>
        <end position="445"/>
    </location>
</feature>
<feature type="transmembrane region" description="Helical" evidence="1">
    <location>
        <begin position="452"/>
        <end position="471"/>
    </location>
</feature>
<dbReference type="STRING" id="1120923.SAMN02746095_02221"/>
<keyword evidence="1" id="KW-0812">Transmembrane</keyword>
<feature type="transmembrane region" description="Helical" evidence="1">
    <location>
        <begin position="193"/>
        <end position="216"/>
    </location>
</feature>
<dbReference type="AlphaFoldDB" id="A0A0D6PI83"/>
<dbReference type="OrthoDB" id="2220917at2"/>
<dbReference type="Proteomes" id="UP000032668">
    <property type="component" value="Unassembled WGS sequence"/>
</dbReference>
<feature type="transmembrane region" description="Helical" evidence="1">
    <location>
        <begin position="12"/>
        <end position="34"/>
    </location>
</feature>
<accession>A0A0D6PI83</accession>
<reference evidence="2 3" key="1">
    <citation type="submission" date="2012-11" db="EMBL/GenBank/DDBJ databases">
        <title>Whole genome sequence of Acidocella aminolytica 101 = DSM 11237.</title>
        <authorList>
            <person name="Azuma Y."/>
            <person name="Higashiura N."/>
            <person name="Hirakawa H."/>
            <person name="Matsushita K."/>
        </authorList>
    </citation>
    <scope>NUCLEOTIDE SEQUENCE [LARGE SCALE GENOMIC DNA]</scope>
    <source>
        <strain evidence="3">101 / DSM 11237</strain>
    </source>
</reference>
<gene>
    <name evidence="2" type="ORF">Aam_073_028</name>
</gene>
<evidence type="ECO:0000313" key="3">
    <source>
        <dbReference type="Proteomes" id="UP000032668"/>
    </source>
</evidence>
<feature type="transmembrane region" description="Helical" evidence="1">
    <location>
        <begin position="358"/>
        <end position="378"/>
    </location>
</feature>
<dbReference type="EMBL" id="BANC01000071">
    <property type="protein sequence ID" value="GAN81086.1"/>
    <property type="molecule type" value="Genomic_DNA"/>
</dbReference>
<keyword evidence="1" id="KW-0472">Membrane</keyword>
<feature type="transmembrane region" description="Helical" evidence="1">
    <location>
        <begin position="228"/>
        <end position="254"/>
    </location>
</feature>
<keyword evidence="3" id="KW-1185">Reference proteome</keyword>
<feature type="transmembrane region" description="Helical" evidence="1">
    <location>
        <begin position="390"/>
        <end position="415"/>
    </location>
</feature>
<evidence type="ECO:0008006" key="4">
    <source>
        <dbReference type="Google" id="ProtNLM"/>
    </source>
</evidence>
<feature type="transmembrane region" description="Helical" evidence="1">
    <location>
        <begin position="130"/>
        <end position="149"/>
    </location>
</feature>
<protein>
    <recommendedName>
        <fullName evidence="4">DUF2142 domain-containing protein</fullName>
    </recommendedName>
</protein>
<comment type="caution">
    <text evidence="2">The sequence shown here is derived from an EMBL/GenBank/DDBJ whole genome shotgun (WGS) entry which is preliminary data.</text>
</comment>
<evidence type="ECO:0000313" key="2">
    <source>
        <dbReference type="EMBL" id="GAN81086.1"/>
    </source>
</evidence>
<keyword evidence="1" id="KW-1133">Transmembrane helix</keyword>
<evidence type="ECO:0000256" key="1">
    <source>
        <dbReference type="SAM" id="Phobius"/>
    </source>
</evidence>
<feature type="transmembrane region" description="Helical" evidence="1">
    <location>
        <begin position="266"/>
        <end position="289"/>
    </location>
</feature>
<feature type="transmembrane region" description="Helical" evidence="1">
    <location>
        <begin position="326"/>
        <end position="352"/>
    </location>
</feature>
<dbReference type="Pfam" id="PF09913">
    <property type="entry name" value="DUF2142"/>
    <property type="match status" value="1"/>
</dbReference>
<dbReference type="InterPro" id="IPR018674">
    <property type="entry name" value="DUF2142_membrane"/>
</dbReference>
<dbReference type="RefSeq" id="WP_048879472.1">
    <property type="nucleotide sequence ID" value="NZ_BANC01000071.1"/>
</dbReference>
<feature type="transmembrane region" description="Helical" evidence="1">
    <location>
        <begin position="161"/>
        <end position="181"/>
    </location>
</feature>
<sequence>MQFCNADWRNSRGWTLSGLFLACALPVLVMVALLTPPGQSPDEPAHLVRANGVLHGALFLTRKPRLDAGSGKMREQVGVKIDAGLFSAGFGKTTQISGRPVVTSADEAAMQGNPWAHYKIFSNIPNTATYFPLAYLPSAFGLGVGKLFGASPYISIRLARLADAAAYLAIGAATLAVASYGRALLLGVLLLPMSLFLGGTLDQDGILVALGCLACAGLTRETRGGRTLAFAAFLVVALAKPPYLAIMAIFALPLAWPGFWRRAGEVLLASLPVLVWAVIIVAFISVPFIKPPYHPGPLFNGPAGMLMDKTDTAANLHILLADKARFLILPLHTLHLFGSNLAAQAIGALGLLQIVFPHWFYTLWWIAVGMALLGVAFCRRPAYRPLPVSVLNGAVALLVILLTTWLIAISFYLSWTNVGMDFIDGLQGRYALLLLPFLAFAMPSLSEAMPEWVPLLPVLMLGVFDIGYVPLKLVTFYYLH</sequence>
<proteinExistence type="predicted"/>
<organism evidence="2 3">
    <name type="scientific">Acidocella aminolytica 101 = DSM 11237</name>
    <dbReference type="NCBI Taxonomy" id="1120923"/>
    <lineage>
        <taxon>Bacteria</taxon>
        <taxon>Pseudomonadati</taxon>
        <taxon>Pseudomonadota</taxon>
        <taxon>Alphaproteobacteria</taxon>
        <taxon>Acetobacterales</taxon>
        <taxon>Acidocellaceae</taxon>
        <taxon>Acidocella</taxon>
    </lineage>
</organism>